<dbReference type="RefSeq" id="WP_167084929.1">
    <property type="nucleotide sequence ID" value="NZ_BAAADC010000001.1"/>
</dbReference>
<gene>
    <name evidence="1" type="ORF">FHS83_003720</name>
</gene>
<accession>A0A846N5F2</accession>
<proteinExistence type="predicted"/>
<evidence type="ECO:0000313" key="2">
    <source>
        <dbReference type="Proteomes" id="UP000570514"/>
    </source>
</evidence>
<reference evidence="1 2" key="1">
    <citation type="submission" date="2020-03" db="EMBL/GenBank/DDBJ databases">
        <title>Genomic Encyclopedia of Type Strains, Phase IV (KMG-IV): sequencing the most valuable type-strain genomes for metagenomic binning, comparative biology and taxonomic classification.</title>
        <authorList>
            <person name="Goeker M."/>
        </authorList>
    </citation>
    <scope>NUCLEOTIDE SEQUENCE [LARGE SCALE GENOMIC DNA]</scope>
    <source>
        <strain evidence="1 2">DSM 19867</strain>
    </source>
</reference>
<name>A0A846N5F2_9PROT</name>
<protein>
    <submittedName>
        <fullName evidence="1">Uncharacterized protein</fullName>
    </submittedName>
</protein>
<organism evidence="1 2">
    <name type="scientific">Rhizomicrobium palustre</name>
    <dbReference type="NCBI Taxonomy" id="189966"/>
    <lineage>
        <taxon>Bacteria</taxon>
        <taxon>Pseudomonadati</taxon>
        <taxon>Pseudomonadota</taxon>
        <taxon>Alphaproteobacteria</taxon>
        <taxon>Micropepsales</taxon>
        <taxon>Micropepsaceae</taxon>
        <taxon>Rhizomicrobium</taxon>
    </lineage>
</organism>
<evidence type="ECO:0000313" key="1">
    <source>
        <dbReference type="EMBL" id="NIK90402.1"/>
    </source>
</evidence>
<dbReference type="EMBL" id="JAASRM010000001">
    <property type="protein sequence ID" value="NIK90402.1"/>
    <property type="molecule type" value="Genomic_DNA"/>
</dbReference>
<comment type="caution">
    <text evidence="1">The sequence shown here is derived from an EMBL/GenBank/DDBJ whole genome shotgun (WGS) entry which is preliminary data.</text>
</comment>
<sequence>MLAAPAGAAQTTCEELSDGVEYRAFLPDQNRYIYADIKALPGVFPSIFVIVDKNYLSGAGANDPANKWWLDRSRPMQFSTDKVKISWPKESGIYAVAGWFGSADPTEITQPIRGLAKSPTGFEGKGSRDTNGFAFQTRLEMPGFTGEEFTVALPQISFDGVTLTPPLVRFTKDDKTATAKCAP</sequence>
<dbReference type="Proteomes" id="UP000570514">
    <property type="component" value="Unassembled WGS sequence"/>
</dbReference>
<keyword evidence="2" id="KW-1185">Reference proteome</keyword>
<dbReference type="AlphaFoldDB" id="A0A846N5F2"/>